<dbReference type="PROSITE" id="PS00198">
    <property type="entry name" value="4FE4S_FER_1"/>
    <property type="match status" value="1"/>
</dbReference>
<evidence type="ECO:0000259" key="1">
    <source>
        <dbReference type="PROSITE" id="PS51379"/>
    </source>
</evidence>
<dbReference type="InterPro" id="IPR028261">
    <property type="entry name" value="DPD_II"/>
</dbReference>
<dbReference type="InterPro" id="IPR017900">
    <property type="entry name" value="4Fe4S_Fe_S_CS"/>
</dbReference>
<accession>A0A644V335</accession>
<dbReference type="InterPro" id="IPR017701">
    <property type="entry name" value="Se_rdtase_YgfK"/>
</dbReference>
<dbReference type="Pfam" id="PF07992">
    <property type="entry name" value="Pyr_redox_2"/>
    <property type="match status" value="1"/>
</dbReference>
<dbReference type="PROSITE" id="PS51379">
    <property type="entry name" value="4FE4S_FER_2"/>
    <property type="match status" value="1"/>
</dbReference>
<dbReference type="SUPFAM" id="SSF51395">
    <property type="entry name" value="FMN-linked oxidoreductases"/>
    <property type="match status" value="1"/>
</dbReference>
<name>A0A644V335_9ZZZZ</name>
<evidence type="ECO:0000313" key="2">
    <source>
        <dbReference type="EMBL" id="MPL85740.1"/>
    </source>
</evidence>
<reference evidence="2" key="1">
    <citation type="submission" date="2019-08" db="EMBL/GenBank/DDBJ databases">
        <authorList>
            <person name="Kucharzyk K."/>
            <person name="Murdoch R.W."/>
            <person name="Higgins S."/>
            <person name="Loffler F."/>
        </authorList>
    </citation>
    <scope>NUCLEOTIDE SEQUENCE</scope>
</reference>
<dbReference type="EMBL" id="VSSQ01000210">
    <property type="protein sequence ID" value="MPL85740.1"/>
    <property type="molecule type" value="Genomic_DNA"/>
</dbReference>
<dbReference type="AlphaFoldDB" id="A0A644V335"/>
<organism evidence="2">
    <name type="scientific">bioreactor metagenome</name>
    <dbReference type="NCBI Taxonomy" id="1076179"/>
    <lineage>
        <taxon>unclassified sequences</taxon>
        <taxon>metagenomes</taxon>
        <taxon>ecological metagenomes</taxon>
    </lineage>
</organism>
<dbReference type="InterPro" id="IPR017896">
    <property type="entry name" value="4Fe4S_Fe-S-bd"/>
</dbReference>
<protein>
    <submittedName>
        <fullName evidence="2">Putative oxidoreductase YgfK</fullName>
    </submittedName>
</protein>
<dbReference type="PANTHER" id="PTHR42783:SF3">
    <property type="entry name" value="GLUTAMATE SYNTHASE [NADPH] SMALL CHAIN-RELATED"/>
    <property type="match status" value="1"/>
</dbReference>
<dbReference type="InterPro" id="IPR036188">
    <property type="entry name" value="FAD/NAD-bd_sf"/>
</dbReference>
<dbReference type="Gene3D" id="1.10.1060.10">
    <property type="entry name" value="Alpha-helical ferredoxin"/>
    <property type="match status" value="1"/>
</dbReference>
<dbReference type="PANTHER" id="PTHR42783">
    <property type="entry name" value="GLUTAMATE SYNTHASE [NADPH] SMALL CHAIN"/>
    <property type="match status" value="1"/>
</dbReference>
<dbReference type="Gene3D" id="3.40.50.720">
    <property type="entry name" value="NAD(P)-binding Rossmann-like Domain"/>
    <property type="match status" value="1"/>
</dbReference>
<dbReference type="NCBIfam" id="TIGR03315">
    <property type="entry name" value="Se_ygfK"/>
    <property type="match status" value="1"/>
</dbReference>
<dbReference type="GO" id="GO:0016491">
    <property type="term" value="F:oxidoreductase activity"/>
    <property type="evidence" value="ECO:0007669"/>
    <property type="project" value="InterPro"/>
</dbReference>
<proteinExistence type="predicted"/>
<dbReference type="InterPro" id="IPR023753">
    <property type="entry name" value="FAD/NAD-binding_dom"/>
</dbReference>
<dbReference type="Pfam" id="PF14691">
    <property type="entry name" value="Fer4_20"/>
    <property type="match status" value="1"/>
</dbReference>
<dbReference type="SUPFAM" id="SSF46548">
    <property type="entry name" value="alpha-helical ferredoxin"/>
    <property type="match status" value="2"/>
</dbReference>
<dbReference type="PRINTS" id="PR00419">
    <property type="entry name" value="ADXRDTASE"/>
</dbReference>
<gene>
    <name evidence="2" type="primary">ygfK_2</name>
    <name evidence="2" type="ORF">SDC9_31713</name>
</gene>
<dbReference type="InterPro" id="IPR009051">
    <property type="entry name" value="Helical_ferredxn"/>
</dbReference>
<dbReference type="GO" id="GO:0051536">
    <property type="term" value="F:iron-sulfur cluster binding"/>
    <property type="evidence" value="ECO:0007669"/>
    <property type="project" value="InterPro"/>
</dbReference>
<sequence length="1071" mass="118182">MHSTGFSAVSIRRLYQMIGEDYRRNRQIFGIPEALFFNPAVTSTGNYRIFRQQLRTPFGVAAGPQTQLAQNIVSAWLCGASYIELKTIQTLDELEITKPCIDMQDEGYNCEWSQELRIRESFDEYLKAWILIHLLHHRLGHPGTPDGVIFNMSVGYNLEGILSENVQWFLSKMQDCRPEKEAMISSLLPLYPELRNISIPDRISSNITLSTMHGCPPGEIEKIGHYLLTEKKLHTFIKLNPTLLGREQLREILNNRLGYKTMVPDAAFEHDLNYEDALGIIGRLQLTAVRNNLTFGVKLTNTLECINHRSILPPKEEMMYMSGRALHPISVNVAARLRRDLGPGLNISFSGGADCFNISDLLHCGLTPVTVCSDLLKPGGYGRLQQYIEQTAGKSTPDTARQAVYLEKYALSVVDDIRYRCDPFSEKSIKTARPLGLFDCIHAPCADECPTNQDIPEYLNHIASGEFSKALDVIHRKNPFPNVLGSACDHPCQLRCTRINYDKPLNISVLKLFAAHYGMTVDAPPVKENGKSAAVIGAGPSGLSFACFMRLAGFRVEIFESHPDAGGMVRDAIPPFRMKAELLEKDIERIRSTGVILHFSTPVDRPLFRQLRNDFDYVYIAAGARRFKTLPLEGAGAGGVVDPLTFLKQARAGMITDTGRHILVIGGGNTAMDVARTARRIAAEDASVSVVYRRSRAEMPASHEETEAALNEGIGLLELLSPEQIQIKDGHIVALSCAKMKLITPADGGRAVPCKTDEPLITLPADTLIPALGQEADIDFATPEELSLRPGSDFETQLDHVYIGGDAARGAATIVKAVGDGRRAAAAIAASAGIAPETENTPAENHPEKSELIIRKSKRVNIDHAMENATPLLNADTAREEASRCLQCDELCNICVTVCPNRANISYRTPAVEIPQWKMLNHNNGVSFEQCGTLKTEQSTQVLNLAGFCNECGNCTTFCPSSGAPFRDKPRFCLTEESFNKTDNGYMLQRANGRLSLLHRLGDQVSRLTRQPDSYLYETGNLKVAFDPTDFRPSGPEIKDSGMVNPDLSEASTLKFLLDNPDLTAGSLFVE</sequence>
<dbReference type="Gene3D" id="3.50.50.60">
    <property type="entry name" value="FAD/NAD(P)-binding domain"/>
    <property type="match status" value="1"/>
</dbReference>
<dbReference type="SUPFAM" id="SSF51971">
    <property type="entry name" value="Nucleotide-binding domain"/>
    <property type="match status" value="1"/>
</dbReference>
<comment type="caution">
    <text evidence="2">The sequence shown here is derived from an EMBL/GenBank/DDBJ whole genome shotgun (WGS) entry which is preliminary data.</text>
</comment>
<feature type="domain" description="4Fe-4S ferredoxin-type" evidence="1">
    <location>
        <begin position="939"/>
        <end position="969"/>
    </location>
</feature>